<reference evidence="1 2" key="1">
    <citation type="submission" date="2007-03" db="EMBL/GenBank/DDBJ databases">
        <authorList>
            <person name="Fulton L."/>
            <person name="Clifton S."/>
            <person name="Fulton B."/>
            <person name="Xu J."/>
            <person name="Minx P."/>
            <person name="Pepin K.H."/>
            <person name="Johnson M."/>
            <person name="Thiruvilangam P."/>
            <person name="Bhonagiri V."/>
            <person name="Nash W.E."/>
            <person name="Mardis E.R."/>
            <person name="Wilson R.K."/>
        </authorList>
    </citation>
    <scope>NUCLEOTIDE SEQUENCE [LARGE SCALE GENOMIC DNA]</scope>
    <source>
        <strain evidence="1 2">ATCC 29174</strain>
    </source>
</reference>
<name>A5ZUU4_9FIRM</name>
<comment type="caution">
    <text evidence="1">The sequence shown here is derived from an EMBL/GenBank/DDBJ whole genome shotgun (WGS) entry which is preliminary data.</text>
</comment>
<reference evidence="1 2" key="2">
    <citation type="submission" date="2007-04" db="EMBL/GenBank/DDBJ databases">
        <title>Draft genome sequence of Ruminococcus obeum (ATCC 29174).</title>
        <authorList>
            <person name="Sudarsanam P."/>
            <person name="Ley R."/>
            <person name="Guruge J."/>
            <person name="Turnbaugh P.J."/>
            <person name="Mahowald M."/>
            <person name="Liep D."/>
            <person name="Gordon J."/>
        </authorList>
    </citation>
    <scope>NUCLEOTIDE SEQUENCE [LARGE SCALE GENOMIC DNA]</scope>
    <source>
        <strain evidence="1 2">ATCC 29174</strain>
    </source>
</reference>
<gene>
    <name evidence="1" type="ORF">RUMOBE_02779</name>
</gene>
<accession>A5ZUU4</accession>
<dbReference type="HOGENOM" id="CLU_3266490_0_0_9"/>
<organism evidence="1 2">
    <name type="scientific">Blautia obeum ATCC 29174</name>
    <dbReference type="NCBI Taxonomy" id="411459"/>
    <lineage>
        <taxon>Bacteria</taxon>
        <taxon>Bacillati</taxon>
        <taxon>Bacillota</taxon>
        <taxon>Clostridia</taxon>
        <taxon>Lachnospirales</taxon>
        <taxon>Lachnospiraceae</taxon>
        <taxon>Blautia</taxon>
    </lineage>
</organism>
<proteinExistence type="predicted"/>
<protein>
    <submittedName>
        <fullName evidence="1">Uncharacterized protein</fullName>
    </submittedName>
</protein>
<evidence type="ECO:0000313" key="1">
    <source>
        <dbReference type="EMBL" id="EDM86629.1"/>
    </source>
</evidence>
<sequence>MKTKEIYHITADHSGPYGRNPFSDGLYTTGISEYRTTGSNF</sequence>
<dbReference type="EMBL" id="AAVO02000013">
    <property type="protein sequence ID" value="EDM86629.1"/>
    <property type="molecule type" value="Genomic_DNA"/>
</dbReference>
<dbReference type="AlphaFoldDB" id="A5ZUU4"/>
<dbReference type="Proteomes" id="UP000006002">
    <property type="component" value="Unassembled WGS sequence"/>
</dbReference>
<evidence type="ECO:0000313" key="2">
    <source>
        <dbReference type="Proteomes" id="UP000006002"/>
    </source>
</evidence>